<dbReference type="STRING" id="61424.A0A2T9Z5J4"/>
<dbReference type="GO" id="GO:0020037">
    <property type="term" value="F:heme binding"/>
    <property type="evidence" value="ECO:0007669"/>
    <property type="project" value="InterPro"/>
</dbReference>
<keyword evidence="6" id="KW-0503">Monooxygenase</keyword>
<dbReference type="OrthoDB" id="1844152at2759"/>
<keyword evidence="4 5" id="KW-0408">Iron</keyword>
<comment type="caution">
    <text evidence="7">The sequence shown here is derived from an EMBL/GenBank/DDBJ whole genome shotgun (WGS) entry which is preliminary data.</text>
</comment>
<keyword evidence="3 5" id="KW-0479">Metal-binding</keyword>
<name>A0A2T9Z5J4_9FUNG</name>
<evidence type="ECO:0008006" key="9">
    <source>
        <dbReference type="Google" id="ProtNLM"/>
    </source>
</evidence>
<dbReference type="InterPro" id="IPR050121">
    <property type="entry name" value="Cytochrome_P450_monoxygenase"/>
</dbReference>
<evidence type="ECO:0000313" key="7">
    <source>
        <dbReference type="EMBL" id="PVU99821.1"/>
    </source>
</evidence>
<accession>A0A2T9Z5J4</accession>
<dbReference type="PANTHER" id="PTHR24305:SF166">
    <property type="entry name" value="CYTOCHROME P450 12A4, MITOCHONDRIAL-RELATED"/>
    <property type="match status" value="1"/>
</dbReference>
<dbReference type="EMBL" id="MBFT01000018">
    <property type="protein sequence ID" value="PVU99821.1"/>
    <property type="molecule type" value="Genomic_DNA"/>
</dbReference>
<dbReference type="InterPro" id="IPR036396">
    <property type="entry name" value="Cyt_P450_sf"/>
</dbReference>
<evidence type="ECO:0000256" key="3">
    <source>
        <dbReference type="ARBA" id="ARBA00022723"/>
    </source>
</evidence>
<dbReference type="GO" id="GO:0016705">
    <property type="term" value="F:oxidoreductase activity, acting on paired donors, with incorporation or reduction of molecular oxygen"/>
    <property type="evidence" value="ECO:0007669"/>
    <property type="project" value="InterPro"/>
</dbReference>
<feature type="binding site" description="axial binding residue" evidence="5">
    <location>
        <position position="346"/>
    </location>
    <ligand>
        <name>heme</name>
        <dbReference type="ChEBI" id="CHEBI:30413"/>
    </ligand>
    <ligandPart>
        <name>Fe</name>
        <dbReference type="ChEBI" id="CHEBI:18248"/>
    </ligandPart>
</feature>
<evidence type="ECO:0000256" key="1">
    <source>
        <dbReference type="ARBA" id="ARBA00001971"/>
    </source>
</evidence>
<keyword evidence="6" id="KW-0560">Oxidoreductase</keyword>
<dbReference type="PROSITE" id="PS00086">
    <property type="entry name" value="CYTOCHROME_P450"/>
    <property type="match status" value="1"/>
</dbReference>
<dbReference type="SUPFAM" id="SSF48264">
    <property type="entry name" value="Cytochrome P450"/>
    <property type="match status" value="1"/>
</dbReference>
<dbReference type="InterPro" id="IPR001128">
    <property type="entry name" value="Cyt_P450"/>
</dbReference>
<comment type="similarity">
    <text evidence="2 6">Belongs to the cytochrome P450 family.</text>
</comment>
<evidence type="ECO:0000256" key="5">
    <source>
        <dbReference type="PIRSR" id="PIRSR602403-1"/>
    </source>
</evidence>
<evidence type="ECO:0000313" key="8">
    <source>
        <dbReference type="Proteomes" id="UP000245699"/>
    </source>
</evidence>
<dbReference type="PRINTS" id="PR00465">
    <property type="entry name" value="EP450IV"/>
</dbReference>
<comment type="cofactor">
    <cofactor evidence="1 5">
        <name>heme</name>
        <dbReference type="ChEBI" id="CHEBI:30413"/>
    </cofactor>
</comment>
<dbReference type="GO" id="GO:0005506">
    <property type="term" value="F:iron ion binding"/>
    <property type="evidence" value="ECO:0007669"/>
    <property type="project" value="InterPro"/>
</dbReference>
<dbReference type="InterPro" id="IPR017972">
    <property type="entry name" value="Cyt_P450_CS"/>
</dbReference>
<sequence length="422" mass="48802">MENANHVVQARKEKFEYLLGTKLLYEFSSASETILCVDKVQNKFDMNFSTPHLAITMSRYARALGYLASTKCLLDTIENEYYILNKSIRKHLKKNSIYVGKGVFEISDVNRFVQDIVIYSVSILHFGKLYKTDKKLQSATEFFFQDYPTFLESSSRFPSIGLALLKYGKQYEANDFIQTIVDNLDFFNLDYKSMYAHSFLKSLNMAYMNTSSKLANVIVDISLNPEMYSKLAQEQILLIKKYGNTINLMNLEEMEYLDAVIKESLRLSGTTKSHLKKTEVSYLLSNGYTIPKGSYVGFNLFAHNRNEQYFGENPSSYIPERHINSGTRLLDVSPDNFIWGVGKRMCPAREYAVAQMKLVVAILIRGFQVSQNDNVFLKHHQGYEESYNLFPRNPKVFFQPHNIMNFRSVYSDIDPFEISEEL</sequence>
<dbReference type="PANTHER" id="PTHR24305">
    <property type="entry name" value="CYTOCHROME P450"/>
    <property type="match status" value="1"/>
</dbReference>
<evidence type="ECO:0000256" key="2">
    <source>
        <dbReference type="ARBA" id="ARBA00010617"/>
    </source>
</evidence>
<evidence type="ECO:0000256" key="6">
    <source>
        <dbReference type="RuleBase" id="RU000461"/>
    </source>
</evidence>
<protein>
    <recommendedName>
        <fullName evidence="9">Cytochrome P450</fullName>
    </recommendedName>
</protein>
<reference evidence="7 8" key="1">
    <citation type="journal article" date="2018" name="MBio">
        <title>Comparative Genomics Reveals the Core Gene Toolbox for the Fungus-Insect Symbiosis.</title>
        <authorList>
            <person name="Wang Y."/>
            <person name="Stata M."/>
            <person name="Wang W."/>
            <person name="Stajich J.E."/>
            <person name="White M.M."/>
            <person name="Moncalvo J.M."/>
        </authorList>
    </citation>
    <scope>NUCLEOTIDE SEQUENCE [LARGE SCALE GENOMIC DNA]</scope>
    <source>
        <strain evidence="7 8">AUS-77-4</strain>
    </source>
</reference>
<organism evidence="7 8">
    <name type="scientific">Furculomyces boomerangus</name>
    <dbReference type="NCBI Taxonomy" id="61424"/>
    <lineage>
        <taxon>Eukaryota</taxon>
        <taxon>Fungi</taxon>
        <taxon>Fungi incertae sedis</taxon>
        <taxon>Zoopagomycota</taxon>
        <taxon>Kickxellomycotina</taxon>
        <taxon>Harpellomycetes</taxon>
        <taxon>Harpellales</taxon>
        <taxon>Harpellaceae</taxon>
        <taxon>Furculomyces</taxon>
    </lineage>
</organism>
<keyword evidence="8" id="KW-1185">Reference proteome</keyword>
<dbReference type="GO" id="GO:0004497">
    <property type="term" value="F:monooxygenase activity"/>
    <property type="evidence" value="ECO:0007669"/>
    <property type="project" value="UniProtKB-KW"/>
</dbReference>
<dbReference type="CDD" id="cd00302">
    <property type="entry name" value="cytochrome_P450"/>
    <property type="match status" value="1"/>
</dbReference>
<dbReference type="Pfam" id="PF00067">
    <property type="entry name" value="p450"/>
    <property type="match status" value="1"/>
</dbReference>
<dbReference type="InterPro" id="IPR002403">
    <property type="entry name" value="Cyt_P450_E_grp-IV"/>
</dbReference>
<evidence type="ECO:0000256" key="4">
    <source>
        <dbReference type="ARBA" id="ARBA00023004"/>
    </source>
</evidence>
<dbReference type="Proteomes" id="UP000245699">
    <property type="component" value="Unassembled WGS sequence"/>
</dbReference>
<proteinExistence type="inferred from homology"/>
<gene>
    <name evidence="7" type="ORF">BB559_000380</name>
</gene>
<keyword evidence="5 6" id="KW-0349">Heme</keyword>
<dbReference type="Gene3D" id="1.10.630.10">
    <property type="entry name" value="Cytochrome P450"/>
    <property type="match status" value="1"/>
</dbReference>
<dbReference type="AlphaFoldDB" id="A0A2T9Z5J4"/>